<dbReference type="Gene3D" id="3.40.710.10">
    <property type="entry name" value="DD-peptidase/beta-lactamase superfamily"/>
    <property type="match status" value="1"/>
</dbReference>
<dbReference type="PRINTS" id="PR00725">
    <property type="entry name" value="DADACBPTASE1"/>
</dbReference>
<evidence type="ECO:0000313" key="13">
    <source>
        <dbReference type="Proteomes" id="UP000251002"/>
    </source>
</evidence>
<dbReference type="AlphaFoldDB" id="A0A365KQY7"/>
<feature type="domain" description="Peptidase S11 D-alanyl-D-alanine carboxypeptidase A N-terminal" evidence="11">
    <location>
        <begin position="30"/>
        <end position="255"/>
    </location>
</feature>
<evidence type="ECO:0000256" key="2">
    <source>
        <dbReference type="ARBA" id="ARBA00022729"/>
    </source>
</evidence>
<accession>A0A365KQY7</accession>
<dbReference type="SUPFAM" id="SSF56601">
    <property type="entry name" value="beta-lactamase/transpeptidase-like"/>
    <property type="match status" value="1"/>
</dbReference>
<evidence type="ECO:0000256" key="7">
    <source>
        <dbReference type="PIRSR" id="PIRSR618044-1"/>
    </source>
</evidence>
<feature type="binding site" evidence="8">
    <location>
        <position position="226"/>
    </location>
    <ligand>
        <name>substrate</name>
    </ligand>
</feature>
<dbReference type="EMBL" id="QLZR01000005">
    <property type="protein sequence ID" value="RAZ75597.1"/>
    <property type="molecule type" value="Genomic_DNA"/>
</dbReference>
<evidence type="ECO:0000256" key="9">
    <source>
        <dbReference type="RuleBase" id="RU004016"/>
    </source>
</evidence>
<feature type="active site" evidence="7">
    <location>
        <position position="118"/>
    </location>
</feature>
<reference evidence="12 13" key="1">
    <citation type="submission" date="2018-06" db="EMBL/GenBank/DDBJ databases">
        <title>The draft genome sequences of strains SCU63 and S1.</title>
        <authorList>
            <person name="Gan L."/>
        </authorList>
    </citation>
    <scope>NUCLEOTIDE SEQUENCE [LARGE SCALE GENOMIC DNA]</scope>
    <source>
        <strain evidence="12 13">SCU63</strain>
    </source>
</reference>
<name>A0A365KQY7_9BACL</name>
<dbReference type="RefSeq" id="WP_112223994.1">
    <property type="nucleotide sequence ID" value="NZ_CP047673.1"/>
</dbReference>
<keyword evidence="10" id="KW-0812">Transmembrane</keyword>
<evidence type="ECO:0000256" key="1">
    <source>
        <dbReference type="ARBA" id="ARBA00007164"/>
    </source>
</evidence>
<dbReference type="GO" id="GO:0009002">
    <property type="term" value="F:serine-type D-Ala-D-Ala carboxypeptidase activity"/>
    <property type="evidence" value="ECO:0007669"/>
    <property type="project" value="InterPro"/>
</dbReference>
<evidence type="ECO:0000256" key="10">
    <source>
        <dbReference type="SAM" id="Phobius"/>
    </source>
</evidence>
<keyword evidence="10" id="KW-0472">Membrane</keyword>
<feature type="active site" description="Acyl-ester intermediate" evidence="7">
    <location>
        <position position="63"/>
    </location>
</feature>
<dbReference type="GO" id="GO:0006508">
    <property type="term" value="P:proteolysis"/>
    <property type="evidence" value="ECO:0007669"/>
    <property type="project" value="InterPro"/>
</dbReference>
<evidence type="ECO:0000256" key="5">
    <source>
        <dbReference type="ARBA" id="ARBA00022984"/>
    </source>
</evidence>
<keyword evidence="12" id="KW-0121">Carboxypeptidase</keyword>
<evidence type="ECO:0000256" key="4">
    <source>
        <dbReference type="ARBA" id="ARBA00022960"/>
    </source>
</evidence>
<feature type="transmembrane region" description="Helical" evidence="10">
    <location>
        <begin position="359"/>
        <end position="379"/>
    </location>
</feature>
<dbReference type="GO" id="GO:0008360">
    <property type="term" value="P:regulation of cell shape"/>
    <property type="evidence" value="ECO:0007669"/>
    <property type="project" value="UniProtKB-KW"/>
</dbReference>
<dbReference type="PANTHER" id="PTHR21581:SF33">
    <property type="entry name" value="D-ALANYL-D-ALANINE CARBOXYPEPTIDASE DACB"/>
    <property type="match status" value="1"/>
</dbReference>
<evidence type="ECO:0000259" key="11">
    <source>
        <dbReference type="Pfam" id="PF00768"/>
    </source>
</evidence>
<evidence type="ECO:0000313" key="12">
    <source>
        <dbReference type="EMBL" id="RAZ75597.1"/>
    </source>
</evidence>
<keyword evidence="13" id="KW-1185">Reference proteome</keyword>
<comment type="caution">
    <text evidence="12">The sequence shown here is derived from an EMBL/GenBank/DDBJ whole genome shotgun (WGS) entry which is preliminary data.</text>
</comment>
<dbReference type="InterPro" id="IPR001967">
    <property type="entry name" value="Peptidase_S11_N"/>
</dbReference>
<keyword evidence="12" id="KW-0645">Protease</keyword>
<keyword evidence="5" id="KW-0573">Peptidoglycan synthesis</keyword>
<comment type="similarity">
    <text evidence="1 9">Belongs to the peptidase S11 family.</text>
</comment>
<proteinExistence type="inferred from homology"/>
<protein>
    <submittedName>
        <fullName evidence="12">D-alanyl-D-alanine carboxypeptidase</fullName>
    </submittedName>
</protein>
<evidence type="ECO:0000256" key="3">
    <source>
        <dbReference type="ARBA" id="ARBA00022801"/>
    </source>
</evidence>
<dbReference type="Pfam" id="PF00768">
    <property type="entry name" value="Peptidase_S11"/>
    <property type="match status" value="1"/>
</dbReference>
<keyword evidence="4" id="KW-0133">Cell shape</keyword>
<organism evidence="12 13">
    <name type="scientific">Planococcus halotolerans</name>
    <dbReference type="NCBI Taxonomy" id="2233542"/>
    <lineage>
        <taxon>Bacteria</taxon>
        <taxon>Bacillati</taxon>
        <taxon>Bacillota</taxon>
        <taxon>Bacilli</taxon>
        <taxon>Bacillales</taxon>
        <taxon>Caryophanaceae</taxon>
        <taxon>Planococcus</taxon>
    </lineage>
</organism>
<dbReference type="GO" id="GO:0009252">
    <property type="term" value="P:peptidoglycan biosynthetic process"/>
    <property type="evidence" value="ECO:0007669"/>
    <property type="project" value="UniProtKB-KW"/>
</dbReference>
<keyword evidence="3" id="KW-0378">Hydrolase</keyword>
<dbReference type="InterPro" id="IPR018044">
    <property type="entry name" value="Peptidase_S11"/>
</dbReference>
<dbReference type="PANTHER" id="PTHR21581">
    <property type="entry name" value="D-ALANYL-D-ALANINE CARBOXYPEPTIDASE"/>
    <property type="match status" value="1"/>
</dbReference>
<dbReference type="InterPro" id="IPR012338">
    <property type="entry name" value="Beta-lactam/transpept-like"/>
</dbReference>
<gene>
    <name evidence="12" type="ORF">DP120_12380</name>
</gene>
<dbReference type="Proteomes" id="UP000251002">
    <property type="component" value="Unassembled WGS sequence"/>
</dbReference>
<sequence>MKKLVAISTILVLIYILFASAVFSKTVAPPLPVLSSEAAIVMEATTGQVLYEKNARSQMYPASVTKIATAIYAIESGNLNDVVTVSKKARNTEGTRVYLEEGEQVTLEKLLLGLLVNSGNDAGVAVAEHISGSVESFASDVNLYLKDVIGLQDTNFENPHGLFDPQHVTTAQDLAVLTRYATKNEEFMNMFGTKELPWNGEAWDTTLYTHHKLLREKPYDGVTGGKNGFVPEAGVTLVTTAGRENLDLIVVTLKSESEAEAYNDTVQLLDFGFDNFETSSIPTNSGFFAGELEYITPREIIYTHQAGEQVEIDVTEDGKLRITDQKGTLLSSYQFPVISDSAKNRSSIQKDSGSFLEQVFSNSLYLLVIGGSIVSLVYYRSRKKR</sequence>
<keyword evidence="10" id="KW-1133">Transmembrane helix</keyword>
<dbReference type="GO" id="GO:0071555">
    <property type="term" value="P:cell wall organization"/>
    <property type="evidence" value="ECO:0007669"/>
    <property type="project" value="UniProtKB-KW"/>
</dbReference>
<evidence type="ECO:0000256" key="8">
    <source>
        <dbReference type="PIRSR" id="PIRSR618044-2"/>
    </source>
</evidence>
<keyword evidence="6" id="KW-0961">Cell wall biogenesis/degradation</keyword>
<feature type="active site" description="Proton acceptor" evidence="7">
    <location>
        <position position="66"/>
    </location>
</feature>
<keyword evidence="2" id="KW-0732">Signal</keyword>
<evidence type="ECO:0000256" key="6">
    <source>
        <dbReference type="ARBA" id="ARBA00023316"/>
    </source>
</evidence>